<feature type="DNA-binding region" description="H-T-H motif" evidence="4">
    <location>
        <begin position="30"/>
        <end position="49"/>
    </location>
</feature>
<dbReference type="InterPro" id="IPR011075">
    <property type="entry name" value="TetR_C"/>
</dbReference>
<dbReference type="InterPro" id="IPR009057">
    <property type="entry name" value="Homeodomain-like_sf"/>
</dbReference>
<dbReference type="Gene3D" id="1.10.357.10">
    <property type="entry name" value="Tetracycline Repressor, domain 2"/>
    <property type="match status" value="1"/>
</dbReference>
<dbReference type="RefSeq" id="WP_350726429.1">
    <property type="nucleotide sequence ID" value="NZ_JBEPCO010000096.1"/>
</dbReference>
<proteinExistence type="predicted"/>
<keyword evidence="3" id="KW-0804">Transcription</keyword>
<dbReference type="Pfam" id="PF16925">
    <property type="entry name" value="TetR_C_13"/>
    <property type="match status" value="1"/>
</dbReference>
<dbReference type="SUPFAM" id="SSF48498">
    <property type="entry name" value="Tetracyclin repressor-like, C-terminal domain"/>
    <property type="match status" value="1"/>
</dbReference>
<name>A0ABV1VJF3_9ACTN</name>
<dbReference type="InterPro" id="IPR036271">
    <property type="entry name" value="Tet_transcr_reg_TetR-rel_C_sf"/>
</dbReference>
<feature type="domain" description="HTH tetR-type" evidence="5">
    <location>
        <begin position="7"/>
        <end position="67"/>
    </location>
</feature>
<dbReference type="SUPFAM" id="SSF46689">
    <property type="entry name" value="Homeodomain-like"/>
    <property type="match status" value="1"/>
</dbReference>
<evidence type="ECO:0000259" key="5">
    <source>
        <dbReference type="PROSITE" id="PS50977"/>
    </source>
</evidence>
<dbReference type="PANTHER" id="PTHR47506:SF6">
    <property type="entry name" value="HTH-TYPE TRANSCRIPTIONAL REPRESSOR NEMR"/>
    <property type="match status" value="1"/>
</dbReference>
<dbReference type="EMBL" id="JBEPCV010000023">
    <property type="protein sequence ID" value="MER6906619.1"/>
    <property type="molecule type" value="Genomic_DNA"/>
</dbReference>
<sequence>MPRPANPQVRERLLTAGLTLFHTQGFNAVGLKEITDTANVPKGSFYSYYSSKNAFAAAVLARYWTDIVRTHSPILSDASLPSIARVTRFFEALTQDHAEQGFARGCLIGNLALELSDEHEEAQRELADIMTRWADLVATCLREARSQGVLAETPEERELASMVIEAWEGAAMRGRIEHSRVPYDRFLRVSLPRLIGTA</sequence>
<evidence type="ECO:0000256" key="4">
    <source>
        <dbReference type="PROSITE-ProRule" id="PRU00335"/>
    </source>
</evidence>
<keyword evidence="2 4" id="KW-0238">DNA-binding</keyword>
<evidence type="ECO:0000256" key="1">
    <source>
        <dbReference type="ARBA" id="ARBA00023015"/>
    </source>
</evidence>
<gene>
    <name evidence="6" type="ORF">ABT322_23335</name>
</gene>
<keyword evidence="1" id="KW-0805">Transcription regulation</keyword>
<dbReference type="Pfam" id="PF00440">
    <property type="entry name" value="TetR_N"/>
    <property type="match status" value="1"/>
</dbReference>
<dbReference type="PRINTS" id="PR00455">
    <property type="entry name" value="HTHTETR"/>
</dbReference>
<reference evidence="6 7" key="1">
    <citation type="submission" date="2024-06" db="EMBL/GenBank/DDBJ databases">
        <title>The Natural Products Discovery Center: Release of the First 8490 Sequenced Strains for Exploring Actinobacteria Biosynthetic Diversity.</title>
        <authorList>
            <person name="Kalkreuter E."/>
            <person name="Kautsar S.A."/>
            <person name="Yang D."/>
            <person name="Bader C.D."/>
            <person name="Teijaro C.N."/>
            <person name="Fluegel L."/>
            <person name="Davis C.M."/>
            <person name="Simpson J.R."/>
            <person name="Lauterbach L."/>
            <person name="Steele A.D."/>
            <person name="Gui C."/>
            <person name="Meng S."/>
            <person name="Li G."/>
            <person name="Viehrig K."/>
            <person name="Ye F."/>
            <person name="Su P."/>
            <person name="Kiefer A.F."/>
            <person name="Nichols A."/>
            <person name="Cepeda A.J."/>
            <person name="Yan W."/>
            <person name="Fan B."/>
            <person name="Jiang Y."/>
            <person name="Adhikari A."/>
            <person name="Zheng C.-J."/>
            <person name="Schuster L."/>
            <person name="Cowan T.M."/>
            <person name="Smanski M.J."/>
            <person name="Chevrette M.G."/>
            <person name="De Carvalho L.P.S."/>
            <person name="Shen B."/>
        </authorList>
    </citation>
    <scope>NUCLEOTIDE SEQUENCE [LARGE SCALE GENOMIC DNA]</scope>
    <source>
        <strain evidence="6 7">NPDC000632</strain>
    </source>
</reference>
<accession>A0ABV1VJF3</accession>
<dbReference type="InterPro" id="IPR001647">
    <property type="entry name" value="HTH_TetR"/>
</dbReference>
<evidence type="ECO:0000313" key="7">
    <source>
        <dbReference type="Proteomes" id="UP001490330"/>
    </source>
</evidence>
<comment type="caution">
    <text evidence="6">The sequence shown here is derived from an EMBL/GenBank/DDBJ whole genome shotgun (WGS) entry which is preliminary data.</text>
</comment>
<protein>
    <submittedName>
        <fullName evidence="6">TetR family transcriptional regulator C-terminal domain-containing protein</fullName>
    </submittedName>
</protein>
<keyword evidence="7" id="KW-1185">Reference proteome</keyword>
<dbReference type="PANTHER" id="PTHR47506">
    <property type="entry name" value="TRANSCRIPTIONAL REGULATORY PROTEIN"/>
    <property type="match status" value="1"/>
</dbReference>
<evidence type="ECO:0000256" key="3">
    <source>
        <dbReference type="ARBA" id="ARBA00023163"/>
    </source>
</evidence>
<dbReference type="Proteomes" id="UP001490330">
    <property type="component" value="Unassembled WGS sequence"/>
</dbReference>
<dbReference type="PROSITE" id="PS50977">
    <property type="entry name" value="HTH_TETR_2"/>
    <property type="match status" value="1"/>
</dbReference>
<evidence type="ECO:0000256" key="2">
    <source>
        <dbReference type="ARBA" id="ARBA00023125"/>
    </source>
</evidence>
<organism evidence="6 7">
    <name type="scientific">Streptomyces flaveolus</name>
    <dbReference type="NCBI Taxonomy" id="67297"/>
    <lineage>
        <taxon>Bacteria</taxon>
        <taxon>Bacillati</taxon>
        <taxon>Actinomycetota</taxon>
        <taxon>Actinomycetes</taxon>
        <taxon>Kitasatosporales</taxon>
        <taxon>Streptomycetaceae</taxon>
        <taxon>Streptomyces</taxon>
    </lineage>
</organism>
<evidence type="ECO:0000313" key="6">
    <source>
        <dbReference type="EMBL" id="MER6906619.1"/>
    </source>
</evidence>